<organism evidence="12 13">
    <name type="scientific">Parapedobacter koreensis</name>
    <dbReference type="NCBI Taxonomy" id="332977"/>
    <lineage>
        <taxon>Bacteria</taxon>
        <taxon>Pseudomonadati</taxon>
        <taxon>Bacteroidota</taxon>
        <taxon>Sphingobacteriia</taxon>
        <taxon>Sphingobacteriales</taxon>
        <taxon>Sphingobacteriaceae</taxon>
        <taxon>Parapedobacter</taxon>
    </lineage>
</organism>
<name>A0A1H7MS61_9SPHI</name>
<dbReference type="CDD" id="cd00756">
    <property type="entry name" value="MoaE"/>
    <property type="match status" value="1"/>
</dbReference>
<reference evidence="13" key="1">
    <citation type="submission" date="2016-10" db="EMBL/GenBank/DDBJ databases">
        <authorList>
            <person name="Varghese N."/>
            <person name="Submissions S."/>
        </authorList>
    </citation>
    <scope>NUCLEOTIDE SEQUENCE [LARGE SCALE GENOMIC DNA]</scope>
    <source>
        <strain evidence="13">Jip14</strain>
    </source>
</reference>
<dbReference type="GO" id="GO:0006777">
    <property type="term" value="P:Mo-molybdopterin cofactor biosynthetic process"/>
    <property type="evidence" value="ECO:0007669"/>
    <property type="project" value="UniProtKB-KW"/>
</dbReference>
<evidence type="ECO:0000256" key="5">
    <source>
        <dbReference type="ARBA" id="ARBA00023150"/>
    </source>
</evidence>
<evidence type="ECO:0000313" key="13">
    <source>
        <dbReference type="Proteomes" id="UP000198916"/>
    </source>
</evidence>
<evidence type="ECO:0000256" key="8">
    <source>
        <dbReference type="ARBA" id="ARBA00030407"/>
    </source>
</evidence>
<evidence type="ECO:0000256" key="3">
    <source>
        <dbReference type="ARBA" id="ARBA00011950"/>
    </source>
</evidence>
<evidence type="ECO:0000256" key="7">
    <source>
        <dbReference type="ARBA" id="ARBA00029745"/>
    </source>
</evidence>
<dbReference type="PANTHER" id="PTHR23404">
    <property type="entry name" value="MOLYBDOPTERIN SYNTHASE RELATED"/>
    <property type="match status" value="1"/>
</dbReference>
<evidence type="ECO:0000256" key="11">
    <source>
        <dbReference type="ARBA" id="ARBA00049878"/>
    </source>
</evidence>
<dbReference type="GO" id="GO:0030366">
    <property type="term" value="F:molybdopterin synthase activity"/>
    <property type="evidence" value="ECO:0007669"/>
    <property type="project" value="UniProtKB-EC"/>
</dbReference>
<dbReference type="InterPro" id="IPR036563">
    <property type="entry name" value="MoaE_sf"/>
</dbReference>
<evidence type="ECO:0000256" key="9">
    <source>
        <dbReference type="ARBA" id="ARBA00030781"/>
    </source>
</evidence>
<keyword evidence="5" id="KW-0501">Molybdenum cofactor biosynthesis</keyword>
<dbReference type="Pfam" id="PF02391">
    <property type="entry name" value="MoaE"/>
    <property type="match status" value="1"/>
</dbReference>
<gene>
    <name evidence="12" type="ORF">SAMN05421740_103606</name>
</gene>
<dbReference type="Proteomes" id="UP000198916">
    <property type="component" value="Unassembled WGS sequence"/>
</dbReference>
<dbReference type="AlphaFoldDB" id="A0A1H7MS61"/>
<dbReference type="STRING" id="332977.SAMN05421740_103606"/>
<sequence length="146" mass="16092">METTMQTIFIQGAISTTMVAQSIQRYATDMAIGAHSCFIGQVRADLVEGKEVVAIEYTAYQAMADEQLQILAADIYKRYTLNGIIVKHSLGMVAAGEICLLVLAVAGHRRAAMDACGELVDRIKNELPIWGKEYFAGDGYQWKINQ</sequence>
<dbReference type="EMBL" id="FNZR01000003">
    <property type="protein sequence ID" value="SEL13447.1"/>
    <property type="molecule type" value="Genomic_DNA"/>
</dbReference>
<proteinExistence type="inferred from homology"/>
<comment type="pathway">
    <text evidence="1">Cofactor biosynthesis; molybdopterin biosynthesis.</text>
</comment>
<evidence type="ECO:0000256" key="6">
    <source>
        <dbReference type="ARBA" id="ARBA00026066"/>
    </source>
</evidence>
<keyword evidence="13" id="KW-1185">Reference proteome</keyword>
<evidence type="ECO:0000256" key="4">
    <source>
        <dbReference type="ARBA" id="ARBA00013858"/>
    </source>
</evidence>
<dbReference type="Gene3D" id="3.90.1170.40">
    <property type="entry name" value="Molybdopterin biosynthesis MoaE subunit"/>
    <property type="match status" value="1"/>
</dbReference>
<dbReference type="EC" id="2.8.1.12" evidence="3"/>
<comment type="subunit">
    <text evidence="6">Heterotetramer of 2 MoaD subunits and 2 MoaE subunits. Also stable as homodimer. The enzyme changes between these two forms during catalysis.</text>
</comment>
<accession>A0A1H7MS61</accession>
<evidence type="ECO:0000256" key="2">
    <source>
        <dbReference type="ARBA" id="ARBA00005426"/>
    </source>
</evidence>
<comment type="similarity">
    <text evidence="2">Belongs to the MoaE family.</text>
</comment>
<dbReference type="InterPro" id="IPR003448">
    <property type="entry name" value="Mopterin_biosynth_MoaE"/>
</dbReference>
<evidence type="ECO:0000256" key="1">
    <source>
        <dbReference type="ARBA" id="ARBA00005046"/>
    </source>
</evidence>
<evidence type="ECO:0000256" key="10">
    <source>
        <dbReference type="ARBA" id="ARBA00032474"/>
    </source>
</evidence>
<protein>
    <recommendedName>
        <fullName evidence="4">Molybdopterin synthase catalytic subunit</fullName>
        <ecNumber evidence="3">2.8.1.12</ecNumber>
    </recommendedName>
    <alternativeName>
        <fullName evidence="9">MPT synthase subunit 2</fullName>
    </alternativeName>
    <alternativeName>
        <fullName evidence="7">Molybdenum cofactor biosynthesis protein E</fullName>
    </alternativeName>
    <alternativeName>
        <fullName evidence="8">Molybdopterin-converting factor large subunit</fullName>
    </alternativeName>
    <alternativeName>
        <fullName evidence="10">Molybdopterin-converting factor subunit 2</fullName>
    </alternativeName>
</protein>
<comment type="catalytic activity">
    <reaction evidence="11">
        <text>2 [molybdopterin-synthase sulfur-carrier protein]-C-terminal-Gly-aminoethanethioate + cyclic pyranopterin phosphate + H2O = molybdopterin + 2 [molybdopterin-synthase sulfur-carrier protein]-C-terminal Gly-Gly + 2 H(+)</text>
        <dbReference type="Rhea" id="RHEA:26333"/>
        <dbReference type="Rhea" id="RHEA-COMP:12202"/>
        <dbReference type="Rhea" id="RHEA-COMP:19907"/>
        <dbReference type="ChEBI" id="CHEBI:15377"/>
        <dbReference type="ChEBI" id="CHEBI:15378"/>
        <dbReference type="ChEBI" id="CHEBI:58698"/>
        <dbReference type="ChEBI" id="CHEBI:59648"/>
        <dbReference type="ChEBI" id="CHEBI:90778"/>
        <dbReference type="ChEBI" id="CHEBI:232372"/>
        <dbReference type="EC" id="2.8.1.12"/>
    </reaction>
</comment>
<dbReference type="RefSeq" id="WP_245747608.1">
    <property type="nucleotide sequence ID" value="NZ_FNZR01000003.1"/>
</dbReference>
<dbReference type="SUPFAM" id="SSF54690">
    <property type="entry name" value="Molybdopterin synthase subunit MoaE"/>
    <property type="match status" value="1"/>
</dbReference>
<evidence type="ECO:0000313" key="12">
    <source>
        <dbReference type="EMBL" id="SEL13447.1"/>
    </source>
</evidence>